<sequence length="62" mass="6777">MNKERLAVKPLTDAELDEIIAGNVDGVEPTTQEISMALELRERRSLTRINLVVESAKQGGAV</sequence>
<dbReference type="RefSeq" id="WP_154827351.1">
    <property type="nucleotide sequence ID" value="NZ_JAWLOF010000007.1"/>
</dbReference>
<protein>
    <submittedName>
        <fullName evidence="1">Uncharacterized protein</fullName>
    </submittedName>
</protein>
<dbReference type="EMBL" id="JAWLOF010000007">
    <property type="protein sequence ID" value="MDV7023338.1"/>
    <property type="molecule type" value="Genomic_DNA"/>
</dbReference>
<organism evidence="1 2">
    <name type="scientific">Atlantibacter subterraneus</name>
    <dbReference type="NCBI Taxonomy" id="255519"/>
    <lineage>
        <taxon>Bacteria</taxon>
        <taxon>Pseudomonadati</taxon>
        <taxon>Pseudomonadota</taxon>
        <taxon>Gammaproteobacteria</taxon>
        <taxon>Enterobacterales</taxon>
        <taxon>Enterobacteriaceae</taxon>
        <taxon>Atlantibacter</taxon>
    </lineage>
</organism>
<dbReference type="Proteomes" id="UP001187066">
    <property type="component" value="Unassembled WGS sequence"/>
</dbReference>
<accession>A0ABU4E2K3</accession>
<reference evidence="1 2" key="1">
    <citation type="submission" date="2023-10" db="EMBL/GenBank/DDBJ databases">
        <authorList>
            <person name="Dale J."/>
        </authorList>
    </citation>
    <scope>NUCLEOTIDE SEQUENCE [LARGE SCALE GENOMIC DNA]</scope>
    <source>
        <strain evidence="1 2">2023EL-00970</strain>
    </source>
</reference>
<keyword evidence="2" id="KW-1185">Reference proteome</keyword>
<evidence type="ECO:0000313" key="1">
    <source>
        <dbReference type="EMBL" id="MDV7023338.1"/>
    </source>
</evidence>
<gene>
    <name evidence="1" type="ORF">R4P48_11680</name>
</gene>
<name>A0ABU4E2K3_9ENTR</name>
<comment type="caution">
    <text evidence="1">The sequence shown here is derived from an EMBL/GenBank/DDBJ whole genome shotgun (WGS) entry which is preliminary data.</text>
</comment>
<evidence type="ECO:0000313" key="2">
    <source>
        <dbReference type="Proteomes" id="UP001187066"/>
    </source>
</evidence>
<proteinExistence type="predicted"/>